<sequence>MPASGSGLQNEPGPKRMSGCVQPRLMSKRKGPREAALCLLANNGASWRHVARRHERVRDAPAATAHYFSEFDASVSFISARASWRVNPSI</sequence>
<dbReference type="AlphaFoldDB" id="A0A6J5BFI8"/>
<dbReference type="EMBL" id="CADIKC010000005">
    <property type="protein sequence ID" value="CAB3704611.1"/>
    <property type="molecule type" value="Genomic_DNA"/>
</dbReference>
<keyword evidence="3" id="KW-1185">Reference proteome</keyword>
<dbReference type="Proteomes" id="UP000494255">
    <property type="component" value="Unassembled WGS sequence"/>
</dbReference>
<proteinExistence type="predicted"/>
<reference evidence="2 3" key="1">
    <citation type="submission" date="2020-04" db="EMBL/GenBank/DDBJ databases">
        <authorList>
            <person name="De Canck E."/>
        </authorList>
    </citation>
    <scope>NUCLEOTIDE SEQUENCE [LARGE SCALE GENOMIC DNA]</scope>
    <source>
        <strain evidence="2 3">LMG 24238</strain>
    </source>
</reference>
<accession>A0A6J5BFI8</accession>
<name>A0A6J5BFI8_9BURK</name>
<protein>
    <submittedName>
        <fullName evidence="2">Uncharacterized protein</fullName>
    </submittedName>
</protein>
<evidence type="ECO:0000256" key="1">
    <source>
        <dbReference type="SAM" id="MobiDB-lite"/>
    </source>
</evidence>
<gene>
    <name evidence="2" type="ORF">LMG24238_03812</name>
</gene>
<feature type="region of interest" description="Disordered" evidence="1">
    <location>
        <begin position="1"/>
        <end position="21"/>
    </location>
</feature>
<organism evidence="2 3">
    <name type="scientific">Paraburkholderia sediminicola</name>
    <dbReference type="NCBI Taxonomy" id="458836"/>
    <lineage>
        <taxon>Bacteria</taxon>
        <taxon>Pseudomonadati</taxon>
        <taxon>Pseudomonadota</taxon>
        <taxon>Betaproteobacteria</taxon>
        <taxon>Burkholderiales</taxon>
        <taxon>Burkholderiaceae</taxon>
        <taxon>Paraburkholderia</taxon>
    </lineage>
</organism>
<evidence type="ECO:0000313" key="3">
    <source>
        <dbReference type="Proteomes" id="UP000494255"/>
    </source>
</evidence>
<evidence type="ECO:0000313" key="2">
    <source>
        <dbReference type="EMBL" id="CAB3704611.1"/>
    </source>
</evidence>